<dbReference type="Proteomes" id="UP000604341">
    <property type="component" value="Unassembled WGS sequence"/>
</dbReference>
<name>A0ABQ2FHD3_9DEIO</name>
<dbReference type="CDD" id="cd00077">
    <property type="entry name" value="HDc"/>
    <property type="match status" value="1"/>
</dbReference>
<proteinExistence type="predicted"/>
<feature type="domain" description="HD" evidence="1">
    <location>
        <begin position="44"/>
        <end position="154"/>
    </location>
</feature>
<evidence type="ECO:0000259" key="1">
    <source>
        <dbReference type="Pfam" id="PF01966"/>
    </source>
</evidence>
<dbReference type="RefSeq" id="WP_189067933.1">
    <property type="nucleotide sequence ID" value="NZ_BMPE01000001.1"/>
</dbReference>
<sequence>MDRLHLWPEPLRAQPWMGDAGNLAALAEDVDTLLSACGREVTREHVPRVMTEARRLARHFGVPEGAAAQAALLHDLGGIVPRAEMVPLCEALGIPICPEERQMLLHAQLSVVLARERYGVTAAGMGQAIRYHTTLHAAPSALDLVVFLADKLEWDQGGPPPYQAALRRALRNGLEGGATWMLRWMASPEARLLVPHPDLRAAWATFGVTALV</sequence>
<gene>
    <name evidence="2" type="ORF">GCM10010844_11450</name>
</gene>
<comment type="caution">
    <text evidence="2">The sequence shown here is derived from an EMBL/GenBank/DDBJ whole genome shotgun (WGS) entry which is preliminary data.</text>
</comment>
<evidence type="ECO:0000313" key="3">
    <source>
        <dbReference type="Proteomes" id="UP000604341"/>
    </source>
</evidence>
<dbReference type="InterPro" id="IPR003607">
    <property type="entry name" value="HD/PDEase_dom"/>
</dbReference>
<dbReference type="PANTHER" id="PTHR35795">
    <property type="entry name" value="SLR1885 PROTEIN"/>
    <property type="match status" value="1"/>
</dbReference>
<dbReference type="Pfam" id="PF01966">
    <property type="entry name" value="HD"/>
    <property type="match status" value="1"/>
</dbReference>
<keyword evidence="3" id="KW-1185">Reference proteome</keyword>
<dbReference type="InterPro" id="IPR051094">
    <property type="entry name" value="Diverse_Catalytic_Enzymes"/>
</dbReference>
<protein>
    <submittedName>
        <fullName evidence="2">HDIG domain-containing protein</fullName>
    </submittedName>
</protein>
<evidence type="ECO:0000313" key="2">
    <source>
        <dbReference type="EMBL" id="GGK94647.1"/>
    </source>
</evidence>
<organism evidence="2 3">
    <name type="scientific">Deinococcus radiotolerans</name>
    <dbReference type="NCBI Taxonomy" id="1309407"/>
    <lineage>
        <taxon>Bacteria</taxon>
        <taxon>Thermotogati</taxon>
        <taxon>Deinococcota</taxon>
        <taxon>Deinococci</taxon>
        <taxon>Deinococcales</taxon>
        <taxon>Deinococcaceae</taxon>
        <taxon>Deinococcus</taxon>
    </lineage>
</organism>
<dbReference type="PANTHER" id="PTHR35795:SF1">
    <property type="entry name" value="BIS(5'-NUCLEOSYL)-TETRAPHOSPHATASE, SYMMETRICAL"/>
    <property type="match status" value="1"/>
</dbReference>
<dbReference type="EMBL" id="BMPE01000001">
    <property type="protein sequence ID" value="GGK94647.1"/>
    <property type="molecule type" value="Genomic_DNA"/>
</dbReference>
<reference evidence="3" key="1">
    <citation type="journal article" date="2019" name="Int. J. Syst. Evol. Microbiol.">
        <title>The Global Catalogue of Microorganisms (GCM) 10K type strain sequencing project: providing services to taxonomists for standard genome sequencing and annotation.</title>
        <authorList>
            <consortium name="The Broad Institute Genomics Platform"/>
            <consortium name="The Broad Institute Genome Sequencing Center for Infectious Disease"/>
            <person name="Wu L."/>
            <person name="Ma J."/>
        </authorList>
    </citation>
    <scope>NUCLEOTIDE SEQUENCE [LARGE SCALE GENOMIC DNA]</scope>
    <source>
        <strain evidence="3">JCM 19173</strain>
    </source>
</reference>
<accession>A0ABQ2FHD3</accession>
<dbReference type="SUPFAM" id="SSF109604">
    <property type="entry name" value="HD-domain/PDEase-like"/>
    <property type="match status" value="1"/>
</dbReference>
<dbReference type="InterPro" id="IPR006674">
    <property type="entry name" value="HD_domain"/>
</dbReference>
<dbReference type="Gene3D" id="1.10.3210.10">
    <property type="entry name" value="Hypothetical protein af1432"/>
    <property type="match status" value="1"/>
</dbReference>